<gene>
    <name evidence="2" type="ORF">JEOSCH030_00685</name>
</gene>
<dbReference type="RefSeq" id="WP_186086154.1">
    <property type="nucleotide sequence ID" value="NZ_BMDB01000002.1"/>
</dbReference>
<organism evidence="2 3">
    <name type="scientific">Phocicoccus schoeneichii</name>
    <dbReference type="NCBI Taxonomy" id="1812261"/>
    <lineage>
        <taxon>Bacteria</taxon>
        <taxon>Bacillati</taxon>
        <taxon>Bacillota</taxon>
        <taxon>Bacilli</taxon>
        <taxon>Bacillales</taxon>
        <taxon>Salinicoccaceae</taxon>
        <taxon>Phocicoccus</taxon>
    </lineage>
</organism>
<reference evidence="2 3" key="1">
    <citation type="submission" date="2020-07" db="EMBL/GenBank/DDBJ databases">
        <authorList>
            <person name="Criscuolo A."/>
        </authorList>
    </citation>
    <scope>NUCLEOTIDE SEQUENCE [LARGE SCALE GENOMIC DNA]</scope>
    <source>
        <strain evidence="3">CIP 111030</strain>
    </source>
</reference>
<sequence length="437" mass="50133">MSKEHLKTIALVILVISSCVLTYKTWSYEPEFRKVDTTLTTAPSTAQGEQVEFKTTMRTFQIIRVKDDKSIGTMDQGTLVGMRQFLEGSKINLSGKPEKINNLKLSPSETTEENFMIVDYLSELPARSLFSILGFEIGPEMIEYNFDRVLIDLNKEFVVFNLVNGDRTNFVSYETDIKTRDLRNVLDKNMKTFEDYSAIITNDLTSNRMTAIYGPSVPGRKKVQQFIPSTISVNALNESLFLNEKVTARKEDDFTIYESDTGLATYSSKTYGYSYTNLKETRDNDRSPHRTIEKSFIFLNGHMGLSSRYILFSYDLDKDEVTYRQTLDDYIVFSDEIATEIRIASGKSTIVEYDRPMIQTNAVLPTDESMELADIELVRYNIASNPNLDLTKVSKLIVAYDMHFTKDQTELNTIEYTPAWYVLYDGEWRKFEGGAMN</sequence>
<name>A0A6V7RAQ8_9BACL</name>
<proteinExistence type="predicted"/>
<dbReference type="AlphaFoldDB" id="A0A6V7RAQ8"/>
<evidence type="ECO:0000259" key="1">
    <source>
        <dbReference type="Pfam" id="PF07435"/>
    </source>
</evidence>
<dbReference type="InterPro" id="IPR042274">
    <property type="entry name" value="YycH/YycI_2"/>
</dbReference>
<dbReference type="EMBL" id="CAJEWE010000007">
    <property type="protein sequence ID" value="CAD2074346.1"/>
    <property type="molecule type" value="Genomic_DNA"/>
</dbReference>
<dbReference type="PROSITE" id="PS51257">
    <property type="entry name" value="PROKAR_LIPOPROTEIN"/>
    <property type="match status" value="1"/>
</dbReference>
<dbReference type="Pfam" id="PF07435">
    <property type="entry name" value="YycH"/>
    <property type="match status" value="1"/>
</dbReference>
<accession>A0A6V7RAQ8</accession>
<dbReference type="InterPro" id="IPR009996">
    <property type="entry name" value="YycH"/>
</dbReference>
<keyword evidence="3" id="KW-1185">Reference proteome</keyword>
<dbReference type="Gene3D" id="3.30.310.160">
    <property type="entry name" value="YycH protein, domain 2"/>
    <property type="match status" value="1"/>
</dbReference>
<evidence type="ECO:0000313" key="2">
    <source>
        <dbReference type="EMBL" id="CAD2074346.1"/>
    </source>
</evidence>
<protein>
    <submittedName>
        <fullName evidence="2">YycH protein</fullName>
    </submittedName>
</protein>
<dbReference type="Proteomes" id="UP000521032">
    <property type="component" value="Unassembled WGS sequence"/>
</dbReference>
<evidence type="ECO:0000313" key="3">
    <source>
        <dbReference type="Proteomes" id="UP000521032"/>
    </source>
</evidence>
<feature type="domain" description="Regulatory protein YycH" evidence="1">
    <location>
        <begin position="4"/>
        <end position="430"/>
    </location>
</feature>
<comment type="caution">
    <text evidence="2">The sequence shown here is derived from an EMBL/GenBank/DDBJ whole genome shotgun (WGS) entry which is preliminary data.</text>
</comment>